<dbReference type="RefSeq" id="WP_249863226.1">
    <property type="nucleotide sequence ID" value="NZ_CP027059.1"/>
</dbReference>
<dbReference type="PANTHER" id="PTHR11104">
    <property type="entry name" value="AMINOGLYCOSIDE N3-ACETYLTRANSFERASE"/>
    <property type="match status" value="1"/>
</dbReference>
<protein>
    <recommendedName>
        <fullName evidence="4">Aminoglycoside N(3)-acetyltransferase</fullName>
        <ecNumber evidence="4">2.3.1.-</ecNumber>
    </recommendedName>
</protein>
<evidence type="ECO:0000256" key="1">
    <source>
        <dbReference type="ARBA" id="ARBA00006383"/>
    </source>
</evidence>
<gene>
    <name evidence="5" type="primary">yokD</name>
    <name evidence="5" type="ORF">SK3146_00110</name>
</gene>
<dbReference type="EC" id="2.3.1.-" evidence="4"/>
<keyword evidence="4" id="KW-0046">Antibiotic resistance</keyword>
<organism evidence="5 6">
    <name type="scientific">Paenibacillus konkukensis</name>
    <dbReference type="NCBI Taxonomy" id="2020716"/>
    <lineage>
        <taxon>Bacteria</taxon>
        <taxon>Bacillati</taxon>
        <taxon>Bacillota</taxon>
        <taxon>Bacilli</taxon>
        <taxon>Bacillales</taxon>
        <taxon>Paenibacillaceae</taxon>
        <taxon>Paenibacillus</taxon>
    </lineage>
</organism>
<proteinExistence type="inferred from homology"/>
<sequence>MHTKLSLIRQLEQLGLNPKGTVLMHSSMKSIGEVDGAADTVLDALSEYMKEGLLVLPTHTWSYIRADNPKFYVESSPSCVGILPELFRRREGVIRSLHPTHSVAALGTDAAEFTAGDERFDTPCHRGSAWGKLLDRRAQILLVGVDLRRNTFIHGIEEWLDIPGRLTDGHEELFTVLPDGTQIRVPSRRHCGLSWSMHFWKVEKVLERGGAIAQGKFGDAKAWVCDTVRMYEILSVMLSADPDLFSDNEPLTEAQAGIINGVNKEYV</sequence>
<keyword evidence="3 4" id="KW-0012">Acyltransferase</keyword>
<dbReference type="InterPro" id="IPR028345">
    <property type="entry name" value="Antibiotic_NAT-like"/>
</dbReference>
<comment type="catalytic activity">
    <reaction evidence="4">
        <text>a 2-deoxystreptamine antibiotic + acetyl-CoA = an N(3)-acetyl-2-deoxystreptamine antibiotic + CoA + H(+)</text>
        <dbReference type="Rhea" id="RHEA:12665"/>
        <dbReference type="ChEBI" id="CHEBI:15378"/>
        <dbReference type="ChEBI" id="CHEBI:57287"/>
        <dbReference type="ChEBI" id="CHEBI:57288"/>
        <dbReference type="ChEBI" id="CHEBI:57921"/>
        <dbReference type="ChEBI" id="CHEBI:77452"/>
        <dbReference type="EC" id="2.3.1.81"/>
    </reaction>
</comment>
<dbReference type="GO" id="GO:0016746">
    <property type="term" value="F:acyltransferase activity"/>
    <property type="evidence" value="ECO:0007669"/>
    <property type="project" value="UniProtKB-KW"/>
</dbReference>
<dbReference type="InterPro" id="IPR003679">
    <property type="entry name" value="Amioglycoside_AcTrfase"/>
</dbReference>
<dbReference type="SUPFAM" id="SSF110710">
    <property type="entry name" value="TTHA0583/YokD-like"/>
    <property type="match status" value="1"/>
</dbReference>
<accession>A0ABY4RH63</accession>
<comment type="similarity">
    <text evidence="1 4">Belongs to the antibiotic N-acetyltransferase family.</text>
</comment>
<keyword evidence="2 4" id="KW-0808">Transferase</keyword>
<evidence type="ECO:0000256" key="4">
    <source>
        <dbReference type="RuleBase" id="RU365031"/>
    </source>
</evidence>
<dbReference type="Proteomes" id="UP001057134">
    <property type="component" value="Chromosome"/>
</dbReference>
<reference evidence="5" key="2">
    <citation type="journal article" date="2021" name="J Anim Sci Technol">
        <title>Complete genome sequence of Paenibacillus konkukensis sp. nov. SK3146 as a potential probiotic strain.</title>
        <authorList>
            <person name="Jung H.I."/>
            <person name="Park S."/>
            <person name="Niu K.M."/>
            <person name="Lee S.W."/>
            <person name="Kothari D."/>
            <person name="Yi K.J."/>
            <person name="Kim S.K."/>
        </authorList>
    </citation>
    <scope>NUCLEOTIDE SEQUENCE</scope>
    <source>
        <strain evidence="5">SK3146</strain>
    </source>
</reference>
<dbReference type="PANTHER" id="PTHR11104:SF0">
    <property type="entry name" value="SPBETA PROPHAGE-DERIVED AMINOGLYCOSIDE N(3')-ACETYLTRANSFERASE-LIKE PROTEIN YOKD"/>
    <property type="match status" value="1"/>
</dbReference>
<keyword evidence="6" id="KW-1185">Reference proteome</keyword>
<evidence type="ECO:0000313" key="5">
    <source>
        <dbReference type="EMBL" id="UQZ80954.1"/>
    </source>
</evidence>
<evidence type="ECO:0000256" key="2">
    <source>
        <dbReference type="ARBA" id="ARBA00022679"/>
    </source>
</evidence>
<dbReference type="Pfam" id="PF02522">
    <property type="entry name" value="Antibiotic_NAT"/>
    <property type="match status" value="1"/>
</dbReference>
<name>A0ABY4RH63_9BACL</name>
<evidence type="ECO:0000256" key="3">
    <source>
        <dbReference type="ARBA" id="ARBA00023315"/>
    </source>
</evidence>
<dbReference type="EMBL" id="CP027059">
    <property type="protein sequence ID" value="UQZ80954.1"/>
    <property type="molecule type" value="Genomic_DNA"/>
</dbReference>
<reference evidence="5" key="1">
    <citation type="submission" date="2018-02" db="EMBL/GenBank/DDBJ databases">
        <authorList>
            <person name="Kim S.-K."/>
            <person name="Jung H.-I."/>
            <person name="Lee S.-W."/>
        </authorList>
    </citation>
    <scope>NUCLEOTIDE SEQUENCE</scope>
    <source>
        <strain evidence="5">SK3146</strain>
    </source>
</reference>
<evidence type="ECO:0000313" key="6">
    <source>
        <dbReference type="Proteomes" id="UP001057134"/>
    </source>
</evidence>